<dbReference type="GO" id="GO:0016020">
    <property type="term" value="C:membrane"/>
    <property type="evidence" value="ECO:0007669"/>
    <property type="project" value="UniProtKB-SubCell"/>
</dbReference>
<evidence type="ECO:0000259" key="7">
    <source>
        <dbReference type="Pfam" id="PF00892"/>
    </source>
</evidence>
<reference evidence="8 9" key="1">
    <citation type="submission" date="2020-08" db="EMBL/GenBank/DDBJ databases">
        <title>Genomic Encyclopedia of Type Strains, Phase IV (KMG-IV): sequencing the most valuable type-strain genomes for metagenomic binning, comparative biology and taxonomic classification.</title>
        <authorList>
            <person name="Goeker M."/>
        </authorList>
    </citation>
    <scope>NUCLEOTIDE SEQUENCE [LARGE SCALE GENOMIC DNA]</scope>
    <source>
        <strain evidence="8 9">DSM 25079</strain>
    </source>
</reference>
<dbReference type="AlphaFoldDB" id="A0A7W9EEM6"/>
<keyword evidence="4 6" id="KW-1133">Transmembrane helix</keyword>
<comment type="subcellular location">
    <subcellularLocation>
        <location evidence="1">Membrane</location>
        <topology evidence="1">Multi-pass membrane protein</topology>
    </subcellularLocation>
</comment>
<feature type="domain" description="EamA" evidence="7">
    <location>
        <begin position="15"/>
        <end position="146"/>
    </location>
</feature>
<evidence type="ECO:0000256" key="5">
    <source>
        <dbReference type="ARBA" id="ARBA00023136"/>
    </source>
</evidence>
<evidence type="ECO:0000313" key="9">
    <source>
        <dbReference type="Proteomes" id="UP000549617"/>
    </source>
</evidence>
<feature type="transmembrane region" description="Helical" evidence="6">
    <location>
        <begin position="130"/>
        <end position="148"/>
    </location>
</feature>
<dbReference type="InterPro" id="IPR050638">
    <property type="entry name" value="AA-Vitamin_Transporters"/>
</dbReference>
<dbReference type="InterPro" id="IPR037185">
    <property type="entry name" value="EmrE-like"/>
</dbReference>
<dbReference type="Pfam" id="PF00892">
    <property type="entry name" value="EamA"/>
    <property type="match status" value="2"/>
</dbReference>
<comment type="caution">
    <text evidence="8">The sequence shown here is derived from an EMBL/GenBank/DDBJ whole genome shotgun (WGS) entry which is preliminary data.</text>
</comment>
<proteinExistence type="inferred from homology"/>
<evidence type="ECO:0000256" key="3">
    <source>
        <dbReference type="ARBA" id="ARBA00022692"/>
    </source>
</evidence>
<keyword evidence="9" id="KW-1185">Reference proteome</keyword>
<evidence type="ECO:0000256" key="2">
    <source>
        <dbReference type="ARBA" id="ARBA00007362"/>
    </source>
</evidence>
<dbReference type="SUPFAM" id="SSF103481">
    <property type="entry name" value="Multidrug resistance efflux transporter EmrE"/>
    <property type="match status" value="2"/>
</dbReference>
<evidence type="ECO:0000313" key="8">
    <source>
        <dbReference type="EMBL" id="MBB5686418.1"/>
    </source>
</evidence>
<feature type="transmembrane region" description="Helical" evidence="6">
    <location>
        <begin position="12"/>
        <end position="32"/>
    </location>
</feature>
<protein>
    <submittedName>
        <fullName evidence="8">Drug/metabolite transporter (DMT)-like permease</fullName>
    </submittedName>
</protein>
<dbReference type="EMBL" id="JACIJC010000004">
    <property type="protein sequence ID" value="MBB5686418.1"/>
    <property type="molecule type" value="Genomic_DNA"/>
</dbReference>
<feature type="transmembrane region" description="Helical" evidence="6">
    <location>
        <begin position="160"/>
        <end position="180"/>
    </location>
</feature>
<feature type="transmembrane region" description="Helical" evidence="6">
    <location>
        <begin position="192"/>
        <end position="212"/>
    </location>
</feature>
<feature type="transmembrane region" description="Helical" evidence="6">
    <location>
        <begin position="224"/>
        <end position="244"/>
    </location>
</feature>
<dbReference type="PANTHER" id="PTHR32322:SF2">
    <property type="entry name" value="EAMA DOMAIN-CONTAINING PROTEIN"/>
    <property type="match status" value="1"/>
</dbReference>
<evidence type="ECO:0000256" key="6">
    <source>
        <dbReference type="SAM" id="Phobius"/>
    </source>
</evidence>
<evidence type="ECO:0000256" key="4">
    <source>
        <dbReference type="ARBA" id="ARBA00022989"/>
    </source>
</evidence>
<dbReference type="InterPro" id="IPR000620">
    <property type="entry name" value="EamA_dom"/>
</dbReference>
<feature type="domain" description="EamA" evidence="7">
    <location>
        <begin position="162"/>
        <end position="298"/>
    </location>
</feature>
<sequence length="305" mass="32918">MNAPPEPVATRARVIIPFIIVTLIWGSTWLVIKDQLGVVPASWSIAYRFFAASLAMFLVVVLRRERLWLDASGMAFAAVLGMMQFVLNFNFVYRAEGHVTSGLVSVVFALMIVPNAILGRIFLKQRVGGTFFMASAIAIVGVALLFVQEARGDSADPGETLMGVGLTFCAILCASIANIMQGTERARRYPMLTVLAWGMLIGSIADSALAWFMTGPPVWDARPAYIGGVLYLGLIGSALAFPLYFSVIRAIGPAMAAYSGVLVPVIAMLLSTIFEGYRWSTLAIFGAALTMTGLVIALRARRPVR</sequence>
<feature type="transmembrane region" description="Helical" evidence="6">
    <location>
        <begin position="74"/>
        <end position="93"/>
    </location>
</feature>
<feature type="transmembrane region" description="Helical" evidence="6">
    <location>
        <begin position="256"/>
        <end position="274"/>
    </location>
</feature>
<name>A0A7W9EEM6_9SPHN</name>
<gene>
    <name evidence="8" type="ORF">FHS49_002442</name>
</gene>
<dbReference type="Proteomes" id="UP000549617">
    <property type="component" value="Unassembled WGS sequence"/>
</dbReference>
<keyword evidence="3 6" id="KW-0812">Transmembrane</keyword>
<feature type="transmembrane region" description="Helical" evidence="6">
    <location>
        <begin position="280"/>
        <end position="298"/>
    </location>
</feature>
<organism evidence="8 9">
    <name type="scientific">Sphingobium boeckii</name>
    <dbReference type="NCBI Taxonomy" id="1082345"/>
    <lineage>
        <taxon>Bacteria</taxon>
        <taxon>Pseudomonadati</taxon>
        <taxon>Pseudomonadota</taxon>
        <taxon>Alphaproteobacteria</taxon>
        <taxon>Sphingomonadales</taxon>
        <taxon>Sphingomonadaceae</taxon>
        <taxon>Sphingobium</taxon>
    </lineage>
</organism>
<keyword evidence="5 6" id="KW-0472">Membrane</keyword>
<feature type="transmembrane region" description="Helical" evidence="6">
    <location>
        <begin position="44"/>
        <end position="62"/>
    </location>
</feature>
<dbReference type="RefSeq" id="WP_184018844.1">
    <property type="nucleotide sequence ID" value="NZ_JACIJC010000004.1"/>
</dbReference>
<comment type="similarity">
    <text evidence="2">Belongs to the EamA transporter family.</text>
</comment>
<feature type="transmembrane region" description="Helical" evidence="6">
    <location>
        <begin position="99"/>
        <end position="118"/>
    </location>
</feature>
<accession>A0A7W9EEM6</accession>
<evidence type="ECO:0000256" key="1">
    <source>
        <dbReference type="ARBA" id="ARBA00004141"/>
    </source>
</evidence>
<dbReference type="PANTHER" id="PTHR32322">
    <property type="entry name" value="INNER MEMBRANE TRANSPORTER"/>
    <property type="match status" value="1"/>
</dbReference>